<dbReference type="Gene3D" id="2.60.120.200">
    <property type="match status" value="2"/>
</dbReference>
<dbReference type="CDD" id="cd00110">
    <property type="entry name" value="LamG"/>
    <property type="match status" value="1"/>
</dbReference>
<proteinExistence type="predicted"/>
<dbReference type="EMBL" id="CALNXJ010000001">
    <property type="protein sequence ID" value="CAH3031988.1"/>
    <property type="molecule type" value="Genomic_DNA"/>
</dbReference>
<keyword evidence="3" id="KW-0472">Membrane</keyword>
<evidence type="ECO:0000259" key="4">
    <source>
        <dbReference type="PROSITE" id="PS50025"/>
    </source>
</evidence>
<dbReference type="PROSITE" id="PS50025">
    <property type="entry name" value="LAM_G_DOMAIN"/>
    <property type="match status" value="2"/>
</dbReference>
<keyword evidence="6" id="KW-1185">Reference proteome</keyword>
<reference evidence="5 6" key="1">
    <citation type="submission" date="2022-05" db="EMBL/GenBank/DDBJ databases">
        <authorList>
            <consortium name="Genoscope - CEA"/>
            <person name="William W."/>
        </authorList>
    </citation>
    <scope>NUCLEOTIDE SEQUENCE [LARGE SCALE GENOMIC DNA]</scope>
</reference>
<evidence type="ECO:0000256" key="3">
    <source>
        <dbReference type="SAM" id="Phobius"/>
    </source>
</evidence>
<feature type="compositionally biased region" description="Basic and acidic residues" evidence="2">
    <location>
        <begin position="433"/>
        <end position="455"/>
    </location>
</feature>
<comment type="caution">
    <text evidence="5">The sequence shown here is derived from an EMBL/GenBank/DDBJ whole genome shotgun (WGS) entry which is preliminary data.</text>
</comment>
<dbReference type="Pfam" id="PF02210">
    <property type="entry name" value="Laminin_G_2"/>
    <property type="match status" value="1"/>
</dbReference>
<feature type="transmembrane region" description="Helical" evidence="3">
    <location>
        <begin position="396"/>
        <end position="421"/>
    </location>
</feature>
<keyword evidence="3" id="KW-0812">Transmembrane</keyword>
<sequence length="797" mass="89957">CIFINNCKPLAAQAVASVPHRSFADGRWHKFNMFITNNVENSNMHCKVDGLVSQKAKSQERLVSKVQQILYLGGRPDTKKQQELNGSFTCLTKAANFSGCVADLEVSFHSSGIPERSNMSHIKQFGDVSTLCTAAKENIASFSDKNSKVLLTMKDNIKLNTSFEFQVRTSQSRAFVGKIMNKIFTALFFLEMGRMKVSIRLEATEGHKGDSFHLTSGGTSLFDNYWHKVNFYFAKGTGAYLFIDDALRGHYEFRTTMSNKDFQNGRESSHFTIRFGRSARKYPCFIGCLRDVFVNSHSINFTQFNSKGISVGECAYSSKRDWSKLEKDMTKNKTATWPTKDPFSVSTYLYGEAPETTMESTVSLTLGSNASGGTFTELTPQAKQRFQNDSSFDQTYPIVVALAVGLLVIIIVITYILGVGLKPRIQKCFKRTTTEDKGETEKSSMRQAEDEDKHLSNLSGEPGRDKESLAQYNSHALTSKRFSGMRTHENLRSGRGLDEISVKVWEERYLNNAACTTVDSNFLTIPKSYYTQVPTTKSQEKLSINFDIIGQTINNTPRLNDSVTLRNLDHGVLGHPSDSMGECNGGIGTMTNSNPPQSPKHFNKAYSGHSTLPKPKKMPSLSWAYGRRFIRNESSDTDCSDVDKVTRTRPRNLSTENEKVMKPRQLKFLESSEDEMERRRISIGNRRYGRIRKLQTFSEETSFKLYSLKEEEKEVDLDQRKPFTANGLKVYLRDRSGNACFVETSEHCDDPVSSIGVQARALDGYTSSCPESINCLSEKEDSHRNLRYSKRLTTHYF</sequence>
<dbReference type="AlphaFoldDB" id="A0AAU9VP19"/>
<accession>A0AAU9VP19</accession>
<feature type="domain" description="Laminin G" evidence="4">
    <location>
        <begin position="138"/>
        <end position="314"/>
    </location>
</feature>
<evidence type="ECO:0000313" key="5">
    <source>
        <dbReference type="EMBL" id="CAH3031988.1"/>
    </source>
</evidence>
<dbReference type="SUPFAM" id="SSF49899">
    <property type="entry name" value="Concanavalin A-like lectins/glucanases"/>
    <property type="match status" value="2"/>
</dbReference>
<evidence type="ECO:0000256" key="1">
    <source>
        <dbReference type="PROSITE-ProRule" id="PRU00122"/>
    </source>
</evidence>
<feature type="domain" description="Laminin G" evidence="4">
    <location>
        <begin position="1"/>
        <end position="132"/>
    </location>
</feature>
<feature type="non-terminal residue" evidence="5">
    <location>
        <position position="1"/>
    </location>
</feature>
<evidence type="ECO:0000256" key="2">
    <source>
        <dbReference type="SAM" id="MobiDB-lite"/>
    </source>
</evidence>
<organism evidence="5 6">
    <name type="scientific">Pocillopora meandrina</name>
    <dbReference type="NCBI Taxonomy" id="46732"/>
    <lineage>
        <taxon>Eukaryota</taxon>
        <taxon>Metazoa</taxon>
        <taxon>Cnidaria</taxon>
        <taxon>Anthozoa</taxon>
        <taxon>Hexacorallia</taxon>
        <taxon>Scleractinia</taxon>
        <taxon>Astrocoeniina</taxon>
        <taxon>Pocilloporidae</taxon>
        <taxon>Pocillopora</taxon>
    </lineage>
</organism>
<comment type="caution">
    <text evidence="1">Lacks conserved residue(s) required for the propagation of feature annotation.</text>
</comment>
<protein>
    <recommendedName>
        <fullName evidence="4">Laminin G domain-containing protein</fullName>
    </recommendedName>
</protein>
<feature type="region of interest" description="Disordered" evidence="2">
    <location>
        <begin position="433"/>
        <end position="469"/>
    </location>
</feature>
<dbReference type="Proteomes" id="UP001159428">
    <property type="component" value="Unassembled WGS sequence"/>
</dbReference>
<gene>
    <name evidence="5" type="ORF">PMEA_00000829</name>
</gene>
<dbReference type="InterPro" id="IPR001791">
    <property type="entry name" value="Laminin_G"/>
</dbReference>
<evidence type="ECO:0000313" key="6">
    <source>
        <dbReference type="Proteomes" id="UP001159428"/>
    </source>
</evidence>
<dbReference type="InterPro" id="IPR013320">
    <property type="entry name" value="ConA-like_dom_sf"/>
</dbReference>
<keyword evidence="3" id="KW-1133">Transmembrane helix</keyword>
<name>A0AAU9VP19_9CNID</name>